<dbReference type="EMBL" id="JAABOA010005054">
    <property type="protein sequence ID" value="KAF9577277.1"/>
    <property type="molecule type" value="Genomic_DNA"/>
</dbReference>
<comment type="caution">
    <text evidence="2">The sequence shown here is derived from an EMBL/GenBank/DDBJ whole genome shotgun (WGS) entry which is preliminary data.</text>
</comment>
<protein>
    <submittedName>
        <fullName evidence="2">Uncharacterized protein</fullName>
    </submittedName>
</protein>
<name>A0A9P6FL85_9FUNG</name>
<evidence type="ECO:0000313" key="2">
    <source>
        <dbReference type="EMBL" id="KAF9577277.1"/>
    </source>
</evidence>
<sequence length="164" mass="18247">MSDFVIPSDSSSRHRPLRPEDTVIDLESLAPVTVLNTKSTNNSIISDRESNKIHDSSFPTEENIHALGLSESPGVGRTFARKDSSVRSWTDSEPLEETTRPRLFPASTFLGARAPTYPDWGNPRQRRQRPVEGCGDGSGTVRSAFASMVEYETKMRRDLESSHP</sequence>
<proteinExistence type="predicted"/>
<feature type="non-terminal residue" evidence="2">
    <location>
        <position position="164"/>
    </location>
</feature>
<dbReference type="AlphaFoldDB" id="A0A9P6FL85"/>
<evidence type="ECO:0000313" key="3">
    <source>
        <dbReference type="Proteomes" id="UP000780801"/>
    </source>
</evidence>
<evidence type="ECO:0000256" key="1">
    <source>
        <dbReference type="SAM" id="MobiDB-lite"/>
    </source>
</evidence>
<dbReference type="Proteomes" id="UP000780801">
    <property type="component" value="Unassembled WGS sequence"/>
</dbReference>
<gene>
    <name evidence="2" type="ORF">BGW38_007626</name>
</gene>
<keyword evidence="3" id="KW-1185">Reference proteome</keyword>
<accession>A0A9P6FL85</accession>
<feature type="region of interest" description="Disordered" evidence="1">
    <location>
        <begin position="114"/>
        <end position="141"/>
    </location>
</feature>
<reference evidence="2" key="1">
    <citation type="journal article" date="2020" name="Fungal Divers.">
        <title>Resolving the Mortierellaceae phylogeny through synthesis of multi-gene phylogenetics and phylogenomics.</title>
        <authorList>
            <person name="Vandepol N."/>
            <person name="Liber J."/>
            <person name="Desiro A."/>
            <person name="Na H."/>
            <person name="Kennedy M."/>
            <person name="Barry K."/>
            <person name="Grigoriev I.V."/>
            <person name="Miller A.N."/>
            <person name="O'Donnell K."/>
            <person name="Stajich J.E."/>
            <person name="Bonito G."/>
        </authorList>
    </citation>
    <scope>NUCLEOTIDE SEQUENCE</scope>
    <source>
        <strain evidence="2">KOD1015</strain>
    </source>
</reference>
<organism evidence="2 3">
    <name type="scientific">Lunasporangiospora selenospora</name>
    <dbReference type="NCBI Taxonomy" id="979761"/>
    <lineage>
        <taxon>Eukaryota</taxon>
        <taxon>Fungi</taxon>
        <taxon>Fungi incertae sedis</taxon>
        <taxon>Mucoromycota</taxon>
        <taxon>Mortierellomycotina</taxon>
        <taxon>Mortierellomycetes</taxon>
        <taxon>Mortierellales</taxon>
        <taxon>Mortierellaceae</taxon>
        <taxon>Lunasporangiospora</taxon>
    </lineage>
</organism>